<dbReference type="InterPro" id="IPR051114">
    <property type="entry name" value="Mito_RNA_Proc_CCM1"/>
</dbReference>
<keyword evidence="4" id="KW-1185">Reference proteome</keyword>
<dbReference type="NCBIfam" id="TIGR00756">
    <property type="entry name" value="PPR"/>
    <property type="match status" value="2"/>
</dbReference>
<dbReference type="InterPro" id="IPR002885">
    <property type="entry name" value="PPR_rpt"/>
</dbReference>
<accession>A0A9W9W4V1</accession>
<dbReference type="GO" id="GO:0003729">
    <property type="term" value="F:mRNA binding"/>
    <property type="evidence" value="ECO:0007669"/>
    <property type="project" value="TreeGrafter"/>
</dbReference>
<dbReference type="PROSITE" id="PS51375">
    <property type="entry name" value="PPR"/>
    <property type="match status" value="1"/>
</dbReference>
<protein>
    <submittedName>
        <fullName evidence="3">Translation regulator (Cya5)</fullName>
    </submittedName>
</protein>
<feature type="compositionally biased region" description="Basic and acidic residues" evidence="2">
    <location>
        <begin position="848"/>
        <end position="859"/>
    </location>
</feature>
<feature type="region of interest" description="Disordered" evidence="2">
    <location>
        <begin position="1"/>
        <end position="36"/>
    </location>
</feature>
<dbReference type="GeneID" id="81366915"/>
<feature type="region of interest" description="Disordered" evidence="2">
    <location>
        <begin position="839"/>
        <end position="863"/>
    </location>
</feature>
<feature type="compositionally biased region" description="Basic and acidic residues" evidence="2">
    <location>
        <begin position="1288"/>
        <end position="1302"/>
    </location>
</feature>
<feature type="compositionally biased region" description="Polar residues" evidence="2">
    <location>
        <begin position="1110"/>
        <end position="1127"/>
    </location>
</feature>
<name>A0A9W9W4V1_9EURO</name>
<feature type="compositionally biased region" description="Acidic residues" evidence="2">
    <location>
        <begin position="1243"/>
        <end position="1256"/>
    </location>
</feature>
<comment type="caution">
    <text evidence="3">The sequence shown here is derived from an EMBL/GenBank/DDBJ whole genome shotgun (WGS) entry which is preliminary data.</text>
</comment>
<feature type="compositionally biased region" description="Polar residues" evidence="2">
    <location>
        <begin position="72"/>
        <end position="82"/>
    </location>
</feature>
<dbReference type="InterPro" id="IPR011990">
    <property type="entry name" value="TPR-like_helical_dom_sf"/>
</dbReference>
<dbReference type="EMBL" id="JAPZBU010000005">
    <property type="protein sequence ID" value="KAJ5403427.1"/>
    <property type="molecule type" value="Genomic_DNA"/>
</dbReference>
<dbReference type="OrthoDB" id="1882346at2759"/>
<dbReference type="Pfam" id="PF13041">
    <property type="entry name" value="PPR_2"/>
    <property type="match status" value="1"/>
</dbReference>
<feature type="compositionally biased region" description="Acidic residues" evidence="2">
    <location>
        <begin position="1214"/>
        <end position="1234"/>
    </location>
</feature>
<organism evidence="3 4">
    <name type="scientific">Penicillium cosmopolitanum</name>
    <dbReference type="NCBI Taxonomy" id="1131564"/>
    <lineage>
        <taxon>Eukaryota</taxon>
        <taxon>Fungi</taxon>
        <taxon>Dikarya</taxon>
        <taxon>Ascomycota</taxon>
        <taxon>Pezizomycotina</taxon>
        <taxon>Eurotiomycetes</taxon>
        <taxon>Eurotiomycetidae</taxon>
        <taxon>Eurotiales</taxon>
        <taxon>Aspergillaceae</taxon>
        <taxon>Penicillium</taxon>
    </lineage>
</organism>
<dbReference type="Gene3D" id="1.25.40.10">
    <property type="entry name" value="Tetratricopeptide repeat domain"/>
    <property type="match status" value="2"/>
</dbReference>
<proteinExistence type="predicted"/>
<feature type="region of interest" description="Disordered" evidence="2">
    <location>
        <begin position="72"/>
        <end position="95"/>
    </location>
</feature>
<evidence type="ECO:0000256" key="1">
    <source>
        <dbReference type="PROSITE-ProRule" id="PRU00708"/>
    </source>
</evidence>
<feature type="region of interest" description="Disordered" evidence="2">
    <location>
        <begin position="1110"/>
        <end position="1157"/>
    </location>
</feature>
<reference evidence="3" key="2">
    <citation type="journal article" date="2023" name="IMA Fungus">
        <title>Comparative genomic study of the Penicillium genus elucidates a diverse pangenome and 15 lateral gene transfer events.</title>
        <authorList>
            <person name="Petersen C."/>
            <person name="Sorensen T."/>
            <person name="Nielsen M.R."/>
            <person name="Sondergaard T.E."/>
            <person name="Sorensen J.L."/>
            <person name="Fitzpatrick D.A."/>
            <person name="Frisvad J.C."/>
            <person name="Nielsen K.L."/>
        </authorList>
    </citation>
    <scope>NUCLEOTIDE SEQUENCE</scope>
    <source>
        <strain evidence="3">IBT 29677</strain>
    </source>
</reference>
<feature type="region of interest" description="Disordered" evidence="2">
    <location>
        <begin position="1214"/>
        <end position="1302"/>
    </location>
</feature>
<sequence>MLLQRTSPVGFSPWSSRQINARPPLSTSPPKTKINRPKMEERPFWNSCTPDLFAGIALTPTTKEIGNYTSEAVSNTQPTLPDTSRIHGTTFDGTDNSAASRAIEELSRILEDKSKDVDKDFDKAWVLYLAAGKPSAVRSPLCQYLSASNHSSDSDRAWQLFEEIPLKDRSPSDFHRITHSQALVENSPRLMEIAKQAELSTTQEAANSCFPKIFAYFFTRKLWSPAVEVSRIWGSLEHPEDIQKAQLLFLHVTDVTLVSNCLAFGLHLRSSRQYADQRRHEHFFDLAEALLHQISHSPTQPEHASLDHLLEMLRVYGDLYVPLLMHYNKIIETLQSSPTRSGFSRSIVFYRQLRVEWPDLRPSYGLLNRQLNSMKAWGMTSGISYFLAELEHFFNRPGMGAYLVSMDCYAHAGDFSQAESVFNRMLADYGNPSDCRPVLPLIVAHAKMGNVKEARRQFERLTNEFQLQPNSHCWNALIKAHAANNDWTGAQKTFTQMLHAGLQPDSYSFGTLMGITAKRGDVNGTHRLLEEARQHRVLITMPMLDTVIQAHCTNGQLDFAEQLAEACSNLRIQGNLTRIWNMILLQYARRLNVKACYRIKARMKALNVPWDGWTYYATMRGLVLIGRPERARKLLQDLHQNREMYAEEAHYALVLSGFVKQRNRDMVHIIFKEIVERFGKAGPKSSFLYLKSQVQRDLRIAKETGITNDADVHLVHAEKALAEYLANSHAAPSTFMPGNQLVNKPVNDAEVAFQYEYLIEQYGKRGAINRALALYQEFVDSRAPVNPEEHEPKPMPIRVLTSMMSAHLNVAQYDEAEKLWKFAISEAMEQASEVVVDLSPKTPSSNIEESHATSSRRSDLPTTNVSVIPHGRKIISAQRFILAKPLSLYMRVLGYQNQARRISEVVADLEKLGFELTTFNWSSWVQMLASSDYYPDQVKGFQMFEEKFAPRFPGWSKLLRGFGHKSPQMTNSTWMLEDPRTVSFRDVAGKNTRKHWIGIEPDHLQPTYLTIVFLAASLNRIRDKTITQGNHELQKINTDAPETVKLIGEMPYKRDKIQGVLLRHRSQQPDSEANPTEHIVMRGGVLGKTTRPGSRPNIFKDDETLETWQRKTPNYLTKGPRNSSETESPADDTVWVDRGVDTQSNPLSTADEIDTENHLRKASTTVKQKDQKRQSRFASVIAREKKRREITKERLENPVNQNLVDYKMFEEEDQAVDEEDEALDDQYWVDENEDFQAFVEEDKVADEEQVEAEPYEEPGQQEHFEVRRSDDREQSESGSETECAKQATQDHSEIPDENKARD</sequence>
<evidence type="ECO:0000313" key="4">
    <source>
        <dbReference type="Proteomes" id="UP001147747"/>
    </source>
</evidence>
<dbReference type="GO" id="GO:0006396">
    <property type="term" value="P:RNA processing"/>
    <property type="evidence" value="ECO:0007669"/>
    <property type="project" value="TreeGrafter"/>
</dbReference>
<feature type="repeat" description="PPR" evidence="1">
    <location>
        <begin position="470"/>
        <end position="504"/>
    </location>
</feature>
<evidence type="ECO:0000256" key="2">
    <source>
        <dbReference type="SAM" id="MobiDB-lite"/>
    </source>
</evidence>
<gene>
    <name evidence="3" type="ORF">N7509_003298</name>
</gene>
<dbReference type="Proteomes" id="UP001147747">
    <property type="component" value="Unassembled WGS sequence"/>
</dbReference>
<dbReference type="PANTHER" id="PTHR47934:SF6">
    <property type="entry name" value="MITOCHONDRIAL GROUP I INTRON SPLICING FACTOR CCM1-RELATED"/>
    <property type="match status" value="1"/>
</dbReference>
<feature type="compositionally biased region" description="Polar residues" evidence="2">
    <location>
        <begin position="1"/>
        <end position="19"/>
    </location>
</feature>
<reference evidence="3" key="1">
    <citation type="submission" date="2022-12" db="EMBL/GenBank/DDBJ databases">
        <authorList>
            <person name="Petersen C."/>
        </authorList>
    </citation>
    <scope>NUCLEOTIDE SEQUENCE</scope>
    <source>
        <strain evidence="3">IBT 29677</strain>
    </source>
</reference>
<dbReference type="GO" id="GO:0005739">
    <property type="term" value="C:mitochondrion"/>
    <property type="evidence" value="ECO:0007669"/>
    <property type="project" value="TreeGrafter"/>
</dbReference>
<evidence type="ECO:0000313" key="3">
    <source>
        <dbReference type="EMBL" id="KAJ5403427.1"/>
    </source>
</evidence>
<feature type="compositionally biased region" description="Basic and acidic residues" evidence="2">
    <location>
        <begin position="1260"/>
        <end position="1275"/>
    </location>
</feature>
<dbReference type="SUPFAM" id="SSF48452">
    <property type="entry name" value="TPR-like"/>
    <property type="match status" value="1"/>
</dbReference>
<dbReference type="PANTHER" id="PTHR47934">
    <property type="entry name" value="PENTATRICOPEPTIDE REPEAT-CONTAINING PROTEIN PET309, MITOCHONDRIAL"/>
    <property type="match status" value="1"/>
</dbReference>
<dbReference type="GO" id="GO:0007005">
    <property type="term" value="P:mitochondrion organization"/>
    <property type="evidence" value="ECO:0007669"/>
    <property type="project" value="TreeGrafter"/>
</dbReference>
<dbReference type="RefSeq" id="XP_056490669.1">
    <property type="nucleotide sequence ID" value="XM_056627935.1"/>
</dbReference>
<dbReference type="Pfam" id="PF01535">
    <property type="entry name" value="PPR"/>
    <property type="match status" value="1"/>
</dbReference>